<evidence type="ECO:0000256" key="5">
    <source>
        <dbReference type="HAMAP-Rule" id="MF_01114"/>
    </source>
</evidence>
<dbReference type="PANTHER" id="PTHR33602:SF1">
    <property type="entry name" value="REGULATORY PROTEIN RECX FAMILY PROTEIN"/>
    <property type="match status" value="1"/>
</dbReference>
<feature type="domain" description="RecX third three-helical" evidence="7">
    <location>
        <begin position="161"/>
        <end position="209"/>
    </location>
</feature>
<proteinExistence type="inferred from homology"/>
<dbReference type="Pfam" id="PF02631">
    <property type="entry name" value="RecX_HTH2"/>
    <property type="match status" value="1"/>
</dbReference>
<comment type="subcellular location">
    <subcellularLocation>
        <location evidence="1 5">Cytoplasm</location>
    </subcellularLocation>
</comment>
<comment type="caution">
    <text evidence="9">The sequence shown here is derived from an EMBL/GenBank/DDBJ whole genome shotgun (WGS) entry which is preliminary data.</text>
</comment>
<evidence type="ECO:0000259" key="6">
    <source>
        <dbReference type="Pfam" id="PF02631"/>
    </source>
</evidence>
<dbReference type="EMBL" id="PREZ01000008">
    <property type="protein sequence ID" value="PPA68838.1"/>
    <property type="molecule type" value="Genomic_DNA"/>
</dbReference>
<evidence type="ECO:0000256" key="2">
    <source>
        <dbReference type="ARBA" id="ARBA00009695"/>
    </source>
</evidence>
<feature type="domain" description="RecX first three-helical" evidence="8">
    <location>
        <begin position="70"/>
        <end position="108"/>
    </location>
</feature>
<organism evidence="9 10">
    <name type="scientific">Jeotgalibacillus proteolyticus</name>
    <dbReference type="NCBI Taxonomy" id="2082395"/>
    <lineage>
        <taxon>Bacteria</taxon>
        <taxon>Bacillati</taxon>
        <taxon>Bacillota</taxon>
        <taxon>Bacilli</taxon>
        <taxon>Bacillales</taxon>
        <taxon>Caryophanaceae</taxon>
        <taxon>Jeotgalibacillus</taxon>
    </lineage>
</organism>
<accession>A0A2S5G781</accession>
<dbReference type="Pfam" id="PF21981">
    <property type="entry name" value="RecX_HTH3"/>
    <property type="match status" value="2"/>
</dbReference>
<feature type="domain" description="RecX third three-helical" evidence="7">
    <location>
        <begin position="219"/>
        <end position="267"/>
    </location>
</feature>
<dbReference type="Pfam" id="PF21982">
    <property type="entry name" value="RecX_HTH1"/>
    <property type="match status" value="1"/>
</dbReference>
<dbReference type="InterPro" id="IPR053924">
    <property type="entry name" value="RecX_HTH_2nd"/>
</dbReference>
<dbReference type="InterPro" id="IPR053926">
    <property type="entry name" value="RecX_HTH_1st"/>
</dbReference>
<sequence>MEKEVLNVPIITKITQQQKNKERYNIFLDGKYAFSVDEEVLARYQLGKNKELTDFDIGEIEYDDEIRKGFNKALVYLSYRMRSEHEIQVYLKEQEMGDASIEEVLHKLRKYGYVNDSEFAKAFVNTQLRTSDKGPRHLSNALREKGISPSIIEETLEAVSEEEWLERAQQVMEKVIKKNTKQSKLQIKKKGQDTLSRKGYEGPVVNAVLSELHIERDVDEKWAAIYSQAKKAHSKLSRKYEDYEYIQRMKQTLFRKGFAMEEIDQAIEHIKTEESRQE</sequence>
<evidence type="ECO:0000256" key="4">
    <source>
        <dbReference type="ARBA" id="ARBA00022490"/>
    </source>
</evidence>
<feature type="domain" description="RecX second three-helical" evidence="6">
    <location>
        <begin position="115"/>
        <end position="156"/>
    </location>
</feature>
<dbReference type="HAMAP" id="MF_01114">
    <property type="entry name" value="RecX"/>
    <property type="match status" value="1"/>
</dbReference>
<dbReference type="NCBIfam" id="NF010733">
    <property type="entry name" value="PRK14135.1"/>
    <property type="match status" value="1"/>
</dbReference>
<gene>
    <name evidence="5" type="primary">recX</name>
    <name evidence="9" type="ORF">C4B60_18135</name>
</gene>
<dbReference type="GO" id="GO:0006282">
    <property type="term" value="P:regulation of DNA repair"/>
    <property type="evidence" value="ECO:0007669"/>
    <property type="project" value="UniProtKB-UniRule"/>
</dbReference>
<comment type="function">
    <text evidence="5">Modulates RecA activity.</text>
</comment>
<dbReference type="InterPro" id="IPR003783">
    <property type="entry name" value="Regulatory_RecX"/>
</dbReference>
<evidence type="ECO:0000259" key="8">
    <source>
        <dbReference type="Pfam" id="PF21982"/>
    </source>
</evidence>
<dbReference type="Proteomes" id="UP000239047">
    <property type="component" value="Unassembled WGS sequence"/>
</dbReference>
<keyword evidence="4 5" id="KW-0963">Cytoplasm</keyword>
<evidence type="ECO:0000313" key="10">
    <source>
        <dbReference type="Proteomes" id="UP000239047"/>
    </source>
</evidence>
<keyword evidence="10" id="KW-1185">Reference proteome</keyword>
<dbReference type="Gene3D" id="1.10.10.10">
    <property type="entry name" value="Winged helix-like DNA-binding domain superfamily/Winged helix DNA-binding domain"/>
    <property type="match status" value="4"/>
</dbReference>
<dbReference type="AlphaFoldDB" id="A0A2S5G781"/>
<dbReference type="PANTHER" id="PTHR33602">
    <property type="entry name" value="REGULATORY PROTEIN RECX FAMILY PROTEIN"/>
    <property type="match status" value="1"/>
</dbReference>
<dbReference type="InterPro" id="IPR053925">
    <property type="entry name" value="RecX_HTH_3rd"/>
</dbReference>
<comment type="similarity">
    <text evidence="2 5">Belongs to the RecX family.</text>
</comment>
<dbReference type="GO" id="GO:0005737">
    <property type="term" value="C:cytoplasm"/>
    <property type="evidence" value="ECO:0007669"/>
    <property type="project" value="UniProtKB-SubCell"/>
</dbReference>
<evidence type="ECO:0000259" key="7">
    <source>
        <dbReference type="Pfam" id="PF21981"/>
    </source>
</evidence>
<evidence type="ECO:0000256" key="1">
    <source>
        <dbReference type="ARBA" id="ARBA00004496"/>
    </source>
</evidence>
<dbReference type="OrthoDB" id="5421057at2"/>
<evidence type="ECO:0000313" key="9">
    <source>
        <dbReference type="EMBL" id="PPA68838.1"/>
    </source>
</evidence>
<protein>
    <recommendedName>
        <fullName evidence="3 5">Regulatory protein RecX</fullName>
    </recommendedName>
</protein>
<name>A0A2S5G781_9BACL</name>
<reference evidence="9 10" key="1">
    <citation type="submission" date="2018-02" db="EMBL/GenBank/DDBJ databases">
        <title>Jeotgalibacillus proteolyticum sp. nov. a protease producing bacterium isolated from ocean sediments of Laizhou Bay.</title>
        <authorList>
            <person name="Li Y."/>
        </authorList>
    </citation>
    <scope>NUCLEOTIDE SEQUENCE [LARGE SCALE GENOMIC DNA]</scope>
    <source>
        <strain evidence="9 10">22-7</strain>
    </source>
</reference>
<evidence type="ECO:0000256" key="3">
    <source>
        <dbReference type="ARBA" id="ARBA00018111"/>
    </source>
</evidence>
<dbReference type="InterPro" id="IPR036388">
    <property type="entry name" value="WH-like_DNA-bd_sf"/>
</dbReference>